<dbReference type="Proteomes" id="UP000784294">
    <property type="component" value="Unassembled WGS sequence"/>
</dbReference>
<proteinExistence type="predicted"/>
<sequence length="129" mass="13993">MTTNGVGSLKQVAWSEWSLVNMLDRPASQSVGVSYSNAIIKLYSEKKMLIFNSTNLGLDSLALADTSQTCACVAALRFSVFLRLLCTLSVSLFLFDAVIGKVEYRSNGQEICHRQNNLSPEPASNVAVG</sequence>
<protein>
    <submittedName>
        <fullName evidence="1">Uncharacterized protein</fullName>
    </submittedName>
</protein>
<evidence type="ECO:0000313" key="1">
    <source>
        <dbReference type="EMBL" id="VEL42282.1"/>
    </source>
</evidence>
<keyword evidence="2" id="KW-1185">Reference proteome</keyword>
<dbReference type="AlphaFoldDB" id="A0A448XQA2"/>
<accession>A0A448XQA2</accession>
<organism evidence="1 2">
    <name type="scientific">Protopolystoma xenopodis</name>
    <dbReference type="NCBI Taxonomy" id="117903"/>
    <lineage>
        <taxon>Eukaryota</taxon>
        <taxon>Metazoa</taxon>
        <taxon>Spiralia</taxon>
        <taxon>Lophotrochozoa</taxon>
        <taxon>Platyhelminthes</taxon>
        <taxon>Monogenea</taxon>
        <taxon>Polyopisthocotylea</taxon>
        <taxon>Polystomatidea</taxon>
        <taxon>Polystomatidae</taxon>
        <taxon>Protopolystoma</taxon>
    </lineage>
</organism>
<name>A0A448XQA2_9PLAT</name>
<gene>
    <name evidence="1" type="ORF">PXEA_LOCUS35722</name>
</gene>
<reference evidence="1" key="1">
    <citation type="submission" date="2018-11" db="EMBL/GenBank/DDBJ databases">
        <authorList>
            <consortium name="Pathogen Informatics"/>
        </authorList>
    </citation>
    <scope>NUCLEOTIDE SEQUENCE</scope>
</reference>
<dbReference type="EMBL" id="CAAALY010273585">
    <property type="protein sequence ID" value="VEL42282.1"/>
    <property type="molecule type" value="Genomic_DNA"/>
</dbReference>
<evidence type="ECO:0000313" key="2">
    <source>
        <dbReference type="Proteomes" id="UP000784294"/>
    </source>
</evidence>
<comment type="caution">
    <text evidence="1">The sequence shown here is derived from an EMBL/GenBank/DDBJ whole genome shotgun (WGS) entry which is preliminary data.</text>
</comment>